<name>A0AAN9SP54_PSOTE</name>
<dbReference type="Proteomes" id="UP001386955">
    <property type="component" value="Unassembled WGS sequence"/>
</dbReference>
<evidence type="ECO:0000313" key="2">
    <source>
        <dbReference type="EMBL" id="KAK7396842.1"/>
    </source>
</evidence>
<reference evidence="2 3" key="1">
    <citation type="submission" date="2024-01" db="EMBL/GenBank/DDBJ databases">
        <title>The genomes of 5 underutilized Papilionoideae crops provide insights into root nodulation and disease resistanc.</title>
        <authorList>
            <person name="Jiang F."/>
        </authorList>
    </citation>
    <scope>NUCLEOTIDE SEQUENCE [LARGE SCALE GENOMIC DNA]</scope>
    <source>
        <strain evidence="2">DUOXIRENSHENG_FW03</strain>
        <tissue evidence="2">Leaves</tissue>
    </source>
</reference>
<sequence length="92" mass="10165">MKETRGDRGRCEPLDGELEKVIIISYPLRRMEEKPQKTGVRKRRGPDGDDIFLDVVSGCGRESHDSRCTAGSEEMGGGYGGDHPRCTDIIGK</sequence>
<feature type="compositionally biased region" description="Basic and acidic residues" evidence="1">
    <location>
        <begin position="82"/>
        <end position="92"/>
    </location>
</feature>
<proteinExistence type="predicted"/>
<accession>A0AAN9SP54</accession>
<dbReference type="EMBL" id="JAYMYS010000004">
    <property type="protein sequence ID" value="KAK7396842.1"/>
    <property type="molecule type" value="Genomic_DNA"/>
</dbReference>
<gene>
    <name evidence="2" type="ORF">VNO78_18003</name>
</gene>
<comment type="caution">
    <text evidence="2">The sequence shown here is derived from an EMBL/GenBank/DDBJ whole genome shotgun (WGS) entry which is preliminary data.</text>
</comment>
<feature type="region of interest" description="Disordered" evidence="1">
    <location>
        <begin position="63"/>
        <end position="92"/>
    </location>
</feature>
<protein>
    <submittedName>
        <fullName evidence="2">Uncharacterized protein</fullName>
    </submittedName>
</protein>
<organism evidence="2 3">
    <name type="scientific">Psophocarpus tetragonolobus</name>
    <name type="common">Winged bean</name>
    <name type="synonym">Dolichos tetragonolobus</name>
    <dbReference type="NCBI Taxonomy" id="3891"/>
    <lineage>
        <taxon>Eukaryota</taxon>
        <taxon>Viridiplantae</taxon>
        <taxon>Streptophyta</taxon>
        <taxon>Embryophyta</taxon>
        <taxon>Tracheophyta</taxon>
        <taxon>Spermatophyta</taxon>
        <taxon>Magnoliopsida</taxon>
        <taxon>eudicotyledons</taxon>
        <taxon>Gunneridae</taxon>
        <taxon>Pentapetalae</taxon>
        <taxon>rosids</taxon>
        <taxon>fabids</taxon>
        <taxon>Fabales</taxon>
        <taxon>Fabaceae</taxon>
        <taxon>Papilionoideae</taxon>
        <taxon>50 kb inversion clade</taxon>
        <taxon>NPAAA clade</taxon>
        <taxon>indigoferoid/millettioid clade</taxon>
        <taxon>Phaseoleae</taxon>
        <taxon>Psophocarpus</taxon>
    </lineage>
</organism>
<evidence type="ECO:0000313" key="3">
    <source>
        <dbReference type="Proteomes" id="UP001386955"/>
    </source>
</evidence>
<keyword evidence="3" id="KW-1185">Reference proteome</keyword>
<dbReference type="AlphaFoldDB" id="A0AAN9SP54"/>
<evidence type="ECO:0000256" key="1">
    <source>
        <dbReference type="SAM" id="MobiDB-lite"/>
    </source>
</evidence>